<sequence>MKKITITIARQYGSGGRTVGIRLANELGIHYYDKELTKIASEQSGISESLFLDTDEKFRKKGFLKTPIHVYNSEIIGPDSPDYTSPDNLFNLQAKCIKELAENEPCVIVGRCADFVLKDYDNVLSVFVHAPHDFLMEQAGKVQPLKGKELEKFCAREDKFRADYYKHHTGHDWTDAMNYDLCLDSGKLGFDKCVEAIKAHARVRFGEDVFD</sequence>
<name>E0RYK6_BUTPB</name>
<proteinExistence type="predicted"/>
<dbReference type="HOGENOM" id="CLU_065155_3_1_9"/>
<dbReference type="InterPro" id="IPR027417">
    <property type="entry name" value="P-loop_NTPase"/>
</dbReference>
<dbReference type="KEGG" id="bpb:bpr_I0339"/>
<dbReference type="eggNOG" id="COG1102">
    <property type="taxonomic scope" value="Bacteria"/>
</dbReference>
<dbReference type="RefSeq" id="WP_013279744.1">
    <property type="nucleotide sequence ID" value="NC_014387.1"/>
</dbReference>
<dbReference type="Proteomes" id="UP000001299">
    <property type="component" value="Chromosome 1"/>
</dbReference>
<protein>
    <recommendedName>
        <fullName evidence="3">Cytidylate kinase</fullName>
    </recommendedName>
</protein>
<keyword evidence="2" id="KW-1185">Reference proteome</keyword>
<gene>
    <name evidence="1" type="ordered locus">bpr_I0339</name>
</gene>
<dbReference type="STRING" id="515622.bpr_I0339"/>
<dbReference type="EMBL" id="CP001810">
    <property type="protein sequence ID" value="ADL33087.1"/>
    <property type="molecule type" value="Genomic_DNA"/>
</dbReference>
<accession>E0RYK6</accession>
<organism evidence="1 2">
    <name type="scientific">Butyrivibrio proteoclasticus (strain ATCC 51982 / DSM 14932 / B316)</name>
    <name type="common">Clostridium proteoclasticum</name>
    <dbReference type="NCBI Taxonomy" id="515622"/>
    <lineage>
        <taxon>Bacteria</taxon>
        <taxon>Bacillati</taxon>
        <taxon>Bacillota</taxon>
        <taxon>Clostridia</taxon>
        <taxon>Lachnospirales</taxon>
        <taxon>Lachnospiraceae</taxon>
        <taxon>Butyrivibrio</taxon>
    </lineage>
</organism>
<evidence type="ECO:0008006" key="3">
    <source>
        <dbReference type="Google" id="ProtNLM"/>
    </source>
</evidence>
<dbReference type="SUPFAM" id="SSF52540">
    <property type="entry name" value="P-loop containing nucleoside triphosphate hydrolases"/>
    <property type="match status" value="1"/>
</dbReference>
<dbReference type="Gene3D" id="3.40.50.300">
    <property type="entry name" value="P-loop containing nucleotide triphosphate hydrolases"/>
    <property type="match status" value="1"/>
</dbReference>
<dbReference type="Pfam" id="PF13189">
    <property type="entry name" value="Cytidylate_kin2"/>
    <property type="match status" value="1"/>
</dbReference>
<evidence type="ECO:0000313" key="1">
    <source>
        <dbReference type="EMBL" id="ADL33087.1"/>
    </source>
</evidence>
<evidence type="ECO:0000313" key="2">
    <source>
        <dbReference type="Proteomes" id="UP000001299"/>
    </source>
</evidence>
<reference evidence="1 2" key="1">
    <citation type="journal article" date="2010" name="PLoS ONE">
        <title>The glycobiome of the rumen bacterium Butyrivibrio proteoclasticus B316(T) highlights adaptation to a polysaccharide-rich environment.</title>
        <authorList>
            <person name="Kelly W.J."/>
            <person name="Leahy S.C."/>
            <person name="Altermann E."/>
            <person name="Yeoman C.J."/>
            <person name="Dunne J.C."/>
            <person name="Kong Z."/>
            <person name="Pacheco D.M."/>
            <person name="Li D."/>
            <person name="Noel S.J."/>
            <person name="Moon C.D."/>
            <person name="Cookson A.L."/>
            <person name="Attwood G.T."/>
        </authorList>
    </citation>
    <scope>NUCLEOTIDE SEQUENCE [LARGE SCALE GENOMIC DNA]</scope>
    <source>
        <strain evidence="2">ATCC 51982 / DSM 14932 / B316</strain>
    </source>
</reference>
<dbReference type="AlphaFoldDB" id="E0RYK6"/>